<reference evidence="11 12" key="1">
    <citation type="submission" date="2023-07" db="EMBL/GenBank/DDBJ databases">
        <title>Sorghum-associated microbial communities from plants grown in Nebraska, USA.</title>
        <authorList>
            <person name="Schachtman D."/>
        </authorList>
    </citation>
    <scope>NUCLEOTIDE SEQUENCE [LARGE SCALE GENOMIC DNA]</scope>
    <source>
        <strain evidence="11 12">BE332</strain>
    </source>
</reference>
<evidence type="ECO:0000256" key="2">
    <source>
        <dbReference type="ARBA" id="ARBA00022692"/>
    </source>
</evidence>
<name>A0ABU0E9X5_9CELL</name>
<keyword evidence="6" id="KW-0067">ATP-binding</keyword>
<dbReference type="Proteomes" id="UP001239626">
    <property type="component" value="Unassembled WGS sequence"/>
</dbReference>
<keyword evidence="7" id="KW-1133">Transmembrane helix</keyword>
<evidence type="ECO:0000256" key="4">
    <source>
        <dbReference type="ARBA" id="ARBA00022741"/>
    </source>
</evidence>
<evidence type="ECO:0000256" key="6">
    <source>
        <dbReference type="ARBA" id="ARBA00022840"/>
    </source>
</evidence>
<feature type="domain" description="Fido" evidence="10">
    <location>
        <begin position="127"/>
        <end position="286"/>
    </location>
</feature>
<dbReference type="InterPro" id="IPR036597">
    <property type="entry name" value="Fido-like_dom_sf"/>
</dbReference>
<dbReference type="PROSITE" id="PS51459">
    <property type="entry name" value="FIDO"/>
    <property type="match status" value="1"/>
</dbReference>
<sequence length="349" mass="38220">MAERDNIEDRSTSMRRTGGPGRMSREALYRLLDDTLSDVQQRLGGLPSPAEARAIWDELWVHDAHNSTAIEGNTLVLKEVEQLLHDGLAVGDKQLKDYMEVRGYADAAAWVYGQALAPELDGDGELLTLTEVRHVHSMAMTPVWGVSPHPDAGPNEGPGSFREHDIHPSPGGMQPPSWALIDARIRDWLDSVNTIRSSEAHPMEAAAAIHVGFEQVHPFIDGNGRTGRLLLNLVLCRLGYAPAIIQNRERRKYLTALRQADAGNVGPLGEQIARAVLDNVLRFVVPALAGPARLVPLPSLATPELNAVALRAAAQRGRLKAQRTESGQWLSSRTWVEEYLASKYQRGGG</sequence>
<evidence type="ECO:0000256" key="5">
    <source>
        <dbReference type="ARBA" id="ARBA00022803"/>
    </source>
</evidence>
<accession>A0ABU0E9X5</accession>
<feature type="region of interest" description="Disordered" evidence="9">
    <location>
        <begin position="145"/>
        <end position="173"/>
    </location>
</feature>
<evidence type="ECO:0000256" key="3">
    <source>
        <dbReference type="ARBA" id="ARBA00022737"/>
    </source>
</evidence>
<evidence type="ECO:0000313" key="11">
    <source>
        <dbReference type="EMBL" id="MDQ0372056.1"/>
    </source>
</evidence>
<feature type="region of interest" description="Disordered" evidence="9">
    <location>
        <begin position="1"/>
        <end position="21"/>
    </location>
</feature>
<keyword evidence="4" id="KW-0547">Nucleotide-binding</keyword>
<evidence type="ECO:0000256" key="7">
    <source>
        <dbReference type="ARBA" id="ARBA00022989"/>
    </source>
</evidence>
<evidence type="ECO:0000313" key="12">
    <source>
        <dbReference type="Proteomes" id="UP001239626"/>
    </source>
</evidence>
<comment type="caution">
    <text evidence="11">The sequence shown here is derived from an EMBL/GenBank/DDBJ whole genome shotgun (WGS) entry which is preliminary data.</text>
</comment>
<dbReference type="Gene3D" id="1.10.3290.10">
    <property type="entry name" value="Fido-like domain"/>
    <property type="match status" value="1"/>
</dbReference>
<evidence type="ECO:0000256" key="1">
    <source>
        <dbReference type="ARBA" id="ARBA00004167"/>
    </source>
</evidence>
<dbReference type="PANTHER" id="PTHR13504:SF34">
    <property type="entry name" value="PROTEIN ADENYLYLTRANSFERASE FICD"/>
    <property type="match status" value="1"/>
</dbReference>
<proteinExistence type="predicted"/>
<comment type="subcellular location">
    <subcellularLocation>
        <location evidence="1">Membrane</location>
        <topology evidence="1">Single-pass membrane protein</topology>
    </subcellularLocation>
</comment>
<keyword evidence="8" id="KW-0472">Membrane</keyword>
<dbReference type="InterPro" id="IPR003812">
    <property type="entry name" value="Fido"/>
</dbReference>
<evidence type="ECO:0000256" key="9">
    <source>
        <dbReference type="SAM" id="MobiDB-lite"/>
    </source>
</evidence>
<protein>
    <recommendedName>
        <fullName evidence="10">Fido domain-containing protein</fullName>
    </recommendedName>
</protein>
<dbReference type="InterPro" id="IPR040198">
    <property type="entry name" value="Fido_containing"/>
</dbReference>
<keyword evidence="3" id="KW-0677">Repeat</keyword>
<dbReference type="PANTHER" id="PTHR13504">
    <property type="entry name" value="FIDO DOMAIN-CONTAINING PROTEIN DDB_G0283145"/>
    <property type="match status" value="1"/>
</dbReference>
<keyword evidence="5" id="KW-0802">TPR repeat</keyword>
<keyword evidence="12" id="KW-1185">Reference proteome</keyword>
<organism evidence="11 12">
    <name type="scientific">Cellulomonas humilata</name>
    <dbReference type="NCBI Taxonomy" id="144055"/>
    <lineage>
        <taxon>Bacteria</taxon>
        <taxon>Bacillati</taxon>
        <taxon>Actinomycetota</taxon>
        <taxon>Actinomycetes</taxon>
        <taxon>Micrococcales</taxon>
        <taxon>Cellulomonadaceae</taxon>
        <taxon>Cellulomonas</taxon>
    </lineage>
</organism>
<dbReference type="Pfam" id="PF02661">
    <property type="entry name" value="Fic"/>
    <property type="match status" value="1"/>
</dbReference>
<dbReference type="SUPFAM" id="SSF140931">
    <property type="entry name" value="Fic-like"/>
    <property type="match status" value="1"/>
</dbReference>
<gene>
    <name evidence="11" type="ORF">J2X26_000353</name>
</gene>
<dbReference type="EMBL" id="JAUSVB010000001">
    <property type="protein sequence ID" value="MDQ0372056.1"/>
    <property type="molecule type" value="Genomic_DNA"/>
</dbReference>
<evidence type="ECO:0000259" key="10">
    <source>
        <dbReference type="PROSITE" id="PS51459"/>
    </source>
</evidence>
<feature type="compositionally biased region" description="Basic and acidic residues" evidence="9">
    <location>
        <begin position="1"/>
        <end position="12"/>
    </location>
</feature>
<evidence type="ECO:0000256" key="8">
    <source>
        <dbReference type="ARBA" id="ARBA00023136"/>
    </source>
</evidence>
<keyword evidence="2" id="KW-0812">Transmembrane</keyword>